<evidence type="ECO:0000256" key="6">
    <source>
        <dbReference type="SAM" id="Coils"/>
    </source>
</evidence>
<comment type="subcellular location">
    <subcellularLocation>
        <location evidence="5">Cytoplasm</location>
    </subcellularLocation>
    <text evidence="5">Associates with late stage pre-50S ribosomal subunits.</text>
</comment>
<dbReference type="InterPro" id="IPR023153">
    <property type="entry name" value="DarP_sf"/>
</dbReference>
<evidence type="ECO:0000256" key="2">
    <source>
        <dbReference type="ARBA" id="ARBA00022517"/>
    </source>
</evidence>
<evidence type="ECO:0000256" key="3">
    <source>
        <dbReference type="ARBA" id="ARBA00022730"/>
    </source>
</evidence>
<keyword evidence="8" id="KW-1185">Reference proteome</keyword>
<feature type="coiled-coil region" evidence="6">
    <location>
        <begin position="103"/>
        <end position="153"/>
    </location>
</feature>
<dbReference type="CDD" id="cd16331">
    <property type="entry name" value="YjgA-like"/>
    <property type="match status" value="1"/>
</dbReference>
<dbReference type="Pfam" id="PF04751">
    <property type="entry name" value="DarP"/>
    <property type="match status" value="1"/>
</dbReference>
<dbReference type="Proteomes" id="UP001139646">
    <property type="component" value="Unassembled WGS sequence"/>
</dbReference>
<accession>A0ABS9WXX3</accession>
<dbReference type="SUPFAM" id="SSF158710">
    <property type="entry name" value="PSPTO4464-like"/>
    <property type="match status" value="1"/>
</dbReference>
<dbReference type="EMBL" id="JAKKSL010000001">
    <property type="protein sequence ID" value="MCI2282853.1"/>
    <property type="molecule type" value="Genomic_DNA"/>
</dbReference>
<dbReference type="Gene3D" id="1.10.60.30">
    <property type="entry name" value="PSPTO4464-like domains"/>
    <property type="match status" value="2"/>
</dbReference>
<gene>
    <name evidence="5" type="primary">darP</name>
    <name evidence="7" type="ORF">L3081_04835</name>
</gene>
<dbReference type="PANTHER" id="PTHR38101">
    <property type="entry name" value="UPF0307 PROTEIN YJGA"/>
    <property type="match status" value="1"/>
</dbReference>
<dbReference type="HAMAP" id="MF_00765">
    <property type="entry name" value="DarP"/>
    <property type="match status" value="1"/>
</dbReference>
<dbReference type="PANTHER" id="PTHR38101:SF1">
    <property type="entry name" value="UPF0307 PROTEIN YJGA"/>
    <property type="match status" value="1"/>
</dbReference>
<name>A0ABS9WXX3_9GAMM</name>
<proteinExistence type="inferred from homology"/>
<dbReference type="RefSeq" id="WP_242283899.1">
    <property type="nucleotide sequence ID" value="NZ_JAKKSL010000001.1"/>
</dbReference>
<comment type="function">
    <text evidence="5">Member of a network of 50S ribosomal subunit biogenesis factors which assembles along the 30S-50S interface, preventing incorrect 23S rRNA structures from forming. Promotes peptidyl transferase center (PTC) maturation.</text>
</comment>
<evidence type="ECO:0000313" key="8">
    <source>
        <dbReference type="Proteomes" id="UP001139646"/>
    </source>
</evidence>
<evidence type="ECO:0000256" key="1">
    <source>
        <dbReference type="ARBA" id="ARBA00022490"/>
    </source>
</evidence>
<evidence type="ECO:0000256" key="4">
    <source>
        <dbReference type="ARBA" id="ARBA00022884"/>
    </source>
</evidence>
<comment type="similarity">
    <text evidence="5">Belongs to the DarP family.</text>
</comment>
<protein>
    <recommendedName>
        <fullName evidence="5">Dual-action ribosomal maturation protein DarP</fullName>
    </recommendedName>
    <alternativeName>
        <fullName evidence="5">Large ribosomal subunit assembly factor DarP</fullName>
    </alternativeName>
</protein>
<evidence type="ECO:0000256" key="5">
    <source>
        <dbReference type="HAMAP-Rule" id="MF_00765"/>
    </source>
</evidence>
<dbReference type="NCBIfam" id="NF003593">
    <property type="entry name" value="PRK05255.1-1"/>
    <property type="match status" value="1"/>
</dbReference>
<dbReference type="PIRSF" id="PIRSF016183">
    <property type="entry name" value="UCP016183"/>
    <property type="match status" value="1"/>
</dbReference>
<sequence length="174" mass="20263">MPQSANDIDDLTPEIEEELKSKTEIKKEMHQLQDFAQSLVEMSKHQRSLISLTDELKDAMVVADKIKNKHEALRRHIRHIAKILLETDLAPIHQAIDVMANKHQQSTAKFERLESLREQLIDQGNDAVEALLLEFKQMDRQKLKQLVRNATKEKKAEKLGKHYKNLFTYLKDNS</sequence>
<reference evidence="7" key="1">
    <citation type="submission" date="2022-01" db="EMBL/GenBank/DDBJ databases">
        <title>Colwellia maritima, isolated from seawater.</title>
        <authorList>
            <person name="Kristyanto S."/>
            <person name="Jung J."/>
            <person name="Jeon C.O."/>
        </authorList>
    </citation>
    <scope>NUCLEOTIDE SEQUENCE</scope>
    <source>
        <strain evidence="7">MSW7</strain>
    </source>
</reference>
<organism evidence="7 8">
    <name type="scientific">Colwellia maritima</name>
    <dbReference type="NCBI Taxonomy" id="2912588"/>
    <lineage>
        <taxon>Bacteria</taxon>
        <taxon>Pseudomonadati</taxon>
        <taxon>Pseudomonadota</taxon>
        <taxon>Gammaproteobacteria</taxon>
        <taxon>Alteromonadales</taxon>
        <taxon>Colwelliaceae</taxon>
        <taxon>Colwellia</taxon>
    </lineage>
</organism>
<keyword evidence="1 5" id="KW-0963">Cytoplasm</keyword>
<comment type="caution">
    <text evidence="7">The sequence shown here is derived from an EMBL/GenBank/DDBJ whole genome shotgun (WGS) entry which is preliminary data.</text>
</comment>
<dbReference type="InterPro" id="IPR006839">
    <property type="entry name" value="DarP"/>
</dbReference>
<evidence type="ECO:0000313" key="7">
    <source>
        <dbReference type="EMBL" id="MCI2282853.1"/>
    </source>
</evidence>
<keyword evidence="2 5" id="KW-0690">Ribosome biogenesis</keyword>
<keyword evidence="6" id="KW-0175">Coiled coil</keyword>
<keyword evidence="4 5" id="KW-0694">RNA-binding</keyword>
<keyword evidence="3 5" id="KW-0699">rRNA-binding</keyword>